<reference evidence="2" key="1">
    <citation type="journal article" date="2020" name="Stud. Mycol.">
        <title>101 Dothideomycetes genomes: a test case for predicting lifestyles and emergence of pathogens.</title>
        <authorList>
            <person name="Haridas S."/>
            <person name="Albert R."/>
            <person name="Binder M."/>
            <person name="Bloem J."/>
            <person name="Labutti K."/>
            <person name="Salamov A."/>
            <person name="Andreopoulos B."/>
            <person name="Baker S."/>
            <person name="Barry K."/>
            <person name="Bills G."/>
            <person name="Bluhm B."/>
            <person name="Cannon C."/>
            <person name="Castanera R."/>
            <person name="Culley D."/>
            <person name="Daum C."/>
            <person name="Ezra D."/>
            <person name="Gonzalez J."/>
            <person name="Henrissat B."/>
            <person name="Kuo A."/>
            <person name="Liang C."/>
            <person name="Lipzen A."/>
            <person name="Lutzoni F."/>
            <person name="Magnuson J."/>
            <person name="Mondo S."/>
            <person name="Nolan M."/>
            <person name="Ohm R."/>
            <person name="Pangilinan J."/>
            <person name="Park H.-J."/>
            <person name="Ramirez L."/>
            <person name="Alfaro M."/>
            <person name="Sun H."/>
            <person name="Tritt A."/>
            <person name="Yoshinaga Y."/>
            <person name="Zwiers L.-H."/>
            <person name="Turgeon B."/>
            <person name="Goodwin S."/>
            <person name="Spatafora J."/>
            <person name="Crous P."/>
            <person name="Grigoriev I."/>
        </authorList>
    </citation>
    <scope>NUCLEOTIDE SEQUENCE</scope>
    <source>
        <strain evidence="2">CBS 113389</strain>
    </source>
</reference>
<evidence type="ECO:0000313" key="3">
    <source>
        <dbReference type="Proteomes" id="UP000799767"/>
    </source>
</evidence>
<accession>A0A6A6PTM0</accession>
<proteinExistence type="predicted"/>
<dbReference type="Pfam" id="PF10175">
    <property type="entry name" value="MPP6"/>
    <property type="match status" value="1"/>
</dbReference>
<feature type="compositionally biased region" description="Basic residues" evidence="1">
    <location>
        <begin position="139"/>
        <end position="149"/>
    </location>
</feature>
<organism evidence="2 3">
    <name type="scientific">Neohortaea acidophila</name>
    <dbReference type="NCBI Taxonomy" id="245834"/>
    <lineage>
        <taxon>Eukaryota</taxon>
        <taxon>Fungi</taxon>
        <taxon>Dikarya</taxon>
        <taxon>Ascomycota</taxon>
        <taxon>Pezizomycotina</taxon>
        <taxon>Dothideomycetes</taxon>
        <taxon>Dothideomycetidae</taxon>
        <taxon>Mycosphaerellales</taxon>
        <taxon>Teratosphaeriaceae</taxon>
        <taxon>Neohortaea</taxon>
    </lineage>
</organism>
<protein>
    <submittedName>
        <fullName evidence="2">Uncharacterized protein</fullName>
    </submittedName>
</protein>
<sequence length="155" mass="16914">MAQPNKQAKSMSSRLMNMKFMQRSSASPSQTPSTRSLEPPAKRQRLSNGTVHSTPSTTPRSRAEGSEGEALTGTASPVGGTPITSHLDETEWYLSVKKQEPTAQQTPLRIVSAGYSALDAADSAVPVKDEDDQVPSTRMHGRRSFGKFNRRLEVR</sequence>
<dbReference type="Proteomes" id="UP000799767">
    <property type="component" value="Unassembled WGS sequence"/>
</dbReference>
<gene>
    <name evidence="2" type="ORF">BDY17DRAFT_147921</name>
</gene>
<dbReference type="OrthoDB" id="427960at2759"/>
<keyword evidence="3" id="KW-1185">Reference proteome</keyword>
<dbReference type="GeneID" id="54470599"/>
<feature type="region of interest" description="Disordered" evidence="1">
    <location>
        <begin position="1"/>
        <end position="86"/>
    </location>
</feature>
<name>A0A6A6PTM0_9PEZI</name>
<feature type="compositionally biased region" description="Polar residues" evidence="1">
    <location>
        <begin position="1"/>
        <end position="15"/>
    </location>
</feature>
<dbReference type="RefSeq" id="XP_033590029.1">
    <property type="nucleotide sequence ID" value="XM_033729597.1"/>
</dbReference>
<dbReference type="EMBL" id="MU001635">
    <property type="protein sequence ID" value="KAF2483459.1"/>
    <property type="molecule type" value="Genomic_DNA"/>
</dbReference>
<dbReference type="AlphaFoldDB" id="A0A6A6PTM0"/>
<feature type="region of interest" description="Disordered" evidence="1">
    <location>
        <begin position="124"/>
        <end position="155"/>
    </location>
</feature>
<evidence type="ECO:0000256" key="1">
    <source>
        <dbReference type="SAM" id="MobiDB-lite"/>
    </source>
</evidence>
<feature type="compositionally biased region" description="Polar residues" evidence="1">
    <location>
        <begin position="46"/>
        <end position="60"/>
    </location>
</feature>
<feature type="compositionally biased region" description="Polar residues" evidence="1">
    <location>
        <begin position="22"/>
        <end position="36"/>
    </location>
</feature>
<evidence type="ECO:0000313" key="2">
    <source>
        <dbReference type="EMBL" id="KAF2483459.1"/>
    </source>
</evidence>